<name>A0A7W3YBV0_9LACO</name>
<evidence type="ECO:0000313" key="3">
    <source>
        <dbReference type="Proteomes" id="UP000518255"/>
    </source>
</evidence>
<sequence>MNNIQLNRLINETNTKIKHYYEHYSSAINLWVTKSVIDPHYIICVELVHDFGGAITSFEILSRNTNELESKEFLKIINQLHQSWPHMPILFHDFPKKVINSLRDKFGSFIIRDDVVINKNY</sequence>
<evidence type="ECO:0000313" key="1">
    <source>
        <dbReference type="EMBL" id="MBB1063158.1"/>
    </source>
</evidence>
<evidence type="ECO:0000313" key="4">
    <source>
        <dbReference type="Proteomes" id="UP000544052"/>
    </source>
</evidence>
<keyword evidence="4" id="KW-1185">Reference proteome</keyword>
<dbReference type="Proteomes" id="UP000544052">
    <property type="component" value="Unassembled WGS sequence"/>
</dbReference>
<dbReference type="EMBL" id="JACIUY010000042">
    <property type="protein sequence ID" value="MBB1085426.1"/>
    <property type="molecule type" value="Genomic_DNA"/>
</dbReference>
<dbReference type="EMBL" id="JACIUZ010000036">
    <property type="protein sequence ID" value="MBB1063158.1"/>
    <property type="molecule type" value="Genomic_DNA"/>
</dbReference>
<dbReference type="AlphaFoldDB" id="A0A7W3YBV0"/>
<organism evidence="2 3">
    <name type="scientific">Limosilactobacillus fastidiosus</name>
    <dbReference type="NCBI Taxonomy" id="2759855"/>
    <lineage>
        <taxon>Bacteria</taxon>
        <taxon>Bacillati</taxon>
        <taxon>Bacillota</taxon>
        <taxon>Bacilli</taxon>
        <taxon>Lactobacillales</taxon>
        <taxon>Lactobacillaceae</taxon>
        <taxon>Limosilactobacillus</taxon>
    </lineage>
</organism>
<gene>
    <name evidence="2" type="ORF">H5R63_01165</name>
    <name evidence="1" type="ORF">H5R64_05195</name>
</gene>
<protein>
    <submittedName>
        <fullName evidence="2">Uncharacterized protein</fullName>
    </submittedName>
</protein>
<dbReference type="Proteomes" id="UP000518255">
    <property type="component" value="Unassembled WGS sequence"/>
</dbReference>
<accession>A0A7W3YBV0</accession>
<evidence type="ECO:0000313" key="2">
    <source>
        <dbReference type="EMBL" id="MBB1085426.1"/>
    </source>
</evidence>
<proteinExistence type="predicted"/>
<reference evidence="3 4" key="1">
    <citation type="submission" date="2020-07" db="EMBL/GenBank/DDBJ databases">
        <title>Description of Limosilactobacillus balticus sp. nov., Limosilactobacillus agrestis sp. nov., Limosilactobacillus albertensis sp. nov., Limosilactobacillus rudii sp. nov., Limosilactobacillus fastidiosus sp. nov., five novel Limosilactobacillus species isolated from the vertebrate gastrointestinal tract, and proposal of 6 subspecies of Limosilactobacillus reuteri adapted to the gastrointestinal tract of specific vertebrate hosts.</title>
        <authorList>
            <person name="Li F."/>
            <person name="Cheng C."/>
            <person name="Zheng J."/>
            <person name="Quevedo R.M."/>
            <person name="Li J."/>
            <person name="Roos S."/>
            <person name="Gaenzle M.G."/>
            <person name="Walter J."/>
        </authorList>
    </citation>
    <scope>NUCLEOTIDE SEQUENCE [LARGE SCALE GENOMIC DNA]</scope>
    <source>
        <strain evidence="2 3">WF-MA3-C</strain>
        <strain evidence="1 4">WF-MO7-1</strain>
    </source>
</reference>
<comment type="caution">
    <text evidence="2">The sequence shown here is derived from an EMBL/GenBank/DDBJ whole genome shotgun (WGS) entry which is preliminary data.</text>
</comment>
<dbReference type="RefSeq" id="WP_182580261.1">
    <property type="nucleotide sequence ID" value="NZ_JACIUY010000042.1"/>
</dbReference>